<gene>
    <name evidence="2" type="ORF">G4911_17325</name>
</gene>
<reference evidence="2 3" key="1">
    <citation type="submission" date="2020-02" db="EMBL/GenBank/DDBJ databases">
        <title>Genome sequencing of Aeromonas rivipollensis.</title>
        <authorList>
            <person name="Fono-Tamo Ubani E.K."/>
            <person name="Lekota K.E."/>
        </authorList>
    </citation>
    <scope>NUCLEOTIDE SEQUENCE [LARGE SCALE GENOMIC DNA]</scope>
    <source>
        <strain evidence="2 3">G87</strain>
    </source>
</reference>
<comment type="caution">
    <text evidence="2">The sequence shown here is derived from an EMBL/GenBank/DDBJ whole genome shotgun (WGS) entry which is preliminary data.</text>
</comment>
<dbReference type="Pfam" id="PF18871">
    <property type="entry name" value="HEPN_Toprim_N"/>
    <property type="match status" value="1"/>
</dbReference>
<accession>A0AAW9YFA1</accession>
<name>A0AAW9YFA1_9GAMM</name>
<evidence type="ECO:0000313" key="3">
    <source>
        <dbReference type="Proteomes" id="UP000480681"/>
    </source>
</evidence>
<dbReference type="InterPro" id="IPR041487">
    <property type="entry name" value="HEPN/Toprim-NTD1"/>
</dbReference>
<dbReference type="Proteomes" id="UP000480681">
    <property type="component" value="Unassembled WGS sequence"/>
</dbReference>
<evidence type="ECO:0000259" key="1">
    <source>
        <dbReference type="Pfam" id="PF18871"/>
    </source>
</evidence>
<dbReference type="RefSeq" id="WP_163149171.1">
    <property type="nucleotide sequence ID" value="NZ_JAAIKZ010000032.1"/>
</dbReference>
<organism evidence="2 3">
    <name type="scientific">Aeromonas rivipollensis</name>
    <dbReference type="NCBI Taxonomy" id="948519"/>
    <lineage>
        <taxon>Bacteria</taxon>
        <taxon>Pseudomonadati</taxon>
        <taxon>Pseudomonadota</taxon>
        <taxon>Gammaproteobacteria</taxon>
        <taxon>Aeromonadales</taxon>
        <taxon>Aeromonadaceae</taxon>
        <taxon>Aeromonas</taxon>
    </lineage>
</organism>
<dbReference type="EMBL" id="JAAIKZ010000032">
    <property type="protein sequence ID" value="NEX76469.1"/>
    <property type="molecule type" value="Genomic_DNA"/>
</dbReference>
<feature type="domain" description="HEPN/Toprim N-terminal" evidence="1">
    <location>
        <begin position="1"/>
        <end position="225"/>
    </location>
</feature>
<protein>
    <recommendedName>
        <fullName evidence="1">HEPN/Toprim N-terminal domain-containing protein</fullName>
    </recommendedName>
</protein>
<dbReference type="AlphaFoldDB" id="A0AAW9YFA1"/>
<evidence type="ECO:0000313" key="2">
    <source>
        <dbReference type="EMBL" id="NEX76469.1"/>
    </source>
</evidence>
<proteinExistence type="predicted"/>
<sequence>MGSYADIKINGNILVEWKNTYDEWYFTKSDRARKIAQVDEERDFIGYRTPVSTIRRRLQLAGYDRKSLERDFNETRELWIKEMKESLDYYSQVAAIHNEQYDVHMASVIPTKLEVLRSTTLEQWIKYFPEALDKTDLSFDDFDDDVDVNIPNEPLLSFMLSPLHGVPNHYHHGFSGAIFPCMQMESYAILLLDMCQDDDLCELDITDIVNGGWVDDFDDIEQVQSGETTFFKIFKKSINEIQSIELNKATPVLQRMIFSSVITAMEAYLTDTMKRHVLNRHAIKRRFVESYHSFKNFEIKGNDIFKYLDELDRKILFYLDRQISFHDIKNIKNLFEKVLDCKIPDDKLKIIGSYSQTRHDIVHRNGKSRHGDNIYISQEDITNLISIIYEFVVDIDKQIIDGLLDSCSEHN</sequence>